<reference evidence="2 3" key="1">
    <citation type="submission" date="2019-05" db="EMBL/GenBank/DDBJ databases">
        <title>Emergence of the Ug99 lineage of the wheat stem rust pathogen through somatic hybridization.</title>
        <authorList>
            <person name="Li F."/>
            <person name="Upadhyaya N.M."/>
            <person name="Sperschneider J."/>
            <person name="Matny O."/>
            <person name="Nguyen-Phuc H."/>
            <person name="Mago R."/>
            <person name="Raley C."/>
            <person name="Miller M.E."/>
            <person name="Silverstein K.A.T."/>
            <person name="Henningsen E."/>
            <person name="Hirsch C.D."/>
            <person name="Visser B."/>
            <person name="Pretorius Z.A."/>
            <person name="Steffenson B.J."/>
            <person name="Schwessinger B."/>
            <person name="Dodds P.N."/>
            <person name="Figueroa M."/>
        </authorList>
    </citation>
    <scope>NUCLEOTIDE SEQUENCE [LARGE SCALE GENOMIC DNA]</scope>
    <source>
        <strain evidence="2 3">Ug99</strain>
    </source>
</reference>
<evidence type="ECO:0000313" key="2">
    <source>
        <dbReference type="EMBL" id="KAA1130867.1"/>
    </source>
</evidence>
<keyword evidence="1" id="KW-0732">Signal</keyword>
<sequence>MFLRMIHLAITLVIAASSLSNAESLHPRSDTVFSPMSLQSIHEADSMLLLERYQIGGSDASVRPTVEIYSSKSTGSSFTKRDSTTEIPGITKPLDLTPSKCNSKVCYSGSFGGPKKTDCDAIVDAQLYHSVGSLTVKPGNFVLVYAGTCVVVL</sequence>
<feature type="chain" id="PRO_5022847056" evidence="1">
    <location>
        <begin position="23"/>
        <end position="153"/>
    </location>
</feature>
<feature type="signal peptide" evidence="1">
    <location>
        <begin position="1"/>
        <end position="22"/>
    </location>
</feature>
<dbReference type="Proteomes" id="UP000325313">
    <property type="component" value="Unassembled WGS sequence"/>
</dbReference>
<comment type="caution">
    <text evidence="2">The sequence shown here is derived from an EMBL/GenBank/DDBJ whole genome shotgun (WGS) entry which is preliminary data.</text>
</comment>
<name>A0A5B0RZ88_PUCGR</name>
<dbReference type="EMBL" id="VDEP01000106">
    <property type="protein sequence ID" value="KAA1130867.1"/>
    <property type="molecule type" value="Genomic_DNA"/>
</dbReference>
<accession>A0A5B0RZ88</accession>
<evidence type="ECO:0000313" key="3">
    <source>
        <dbReference type="Proteomes" id="UP000325313"/>
    </source>
</evidence>
<proteinExistence type="predicted"/>
<dbReference type="AlphaFoldDB" id="A0A5B0RZ88"/>
<evidence type="ECO:0000256" key="1">
    <source>
        <dbReference type="SAM" id="SignalP"/>
    </source>
</evidence>
<organism evidence="2 3">
    <name type="scientific">Puccinia graminis f. sp. tritici</name>
    <dbReference type="NCBI Taxonomy" id="56615"/>
    <lineage>
        <taxon>Eukaryota</taxon>
        <taxon>Fungi</taxon>
        <taxon>Dikarya</taxon>
        <taxon>Basidiomycota</taxon>
        <taxon>Pucciniomycotina</taxon>
        <taxon>Pucciniomycetes</taxon>
        <taxon>Pucciniales</taxon>
        <taxon>Pucciniaceae</taxon>
        <taxon>Puccinia</taxon>
    </lineage>
</organism>
<gene>
    <name evidence="2" type="ORF">PGTUg99_027255</name>
</gene>
<protein>
    <submittedName>
        <fullName evidence="2">Uncharacterized protein</fullName>
    </submittedName>
</protein>